<gene>
    <name evidence="1" type="ORF">MNBD_CHLOROFLEXI01-4609</name>
</gene>
<protein>
    <recommendedName>
        <fullName evidence="2">DUF4177 domain-containing protein</fullName>
    </recommendedName>
</protein>
<accession>A0A3B0UXK5</accession>
<organism evidence="1">
    <name type="scientific">hydrothermal vent metagenome</name>
    <dbReference type="NCBI Taxonomy" id="652676"/>
    <lineage>
        <taxon>unclassified sequences</taxon>
        <taxon>metagenomes</taxon>
        <taxon>ecological metagenomes</taxon>
    </lineage>
</organism>
<evidence type="ECO:0008006" key="2">
    <source>
        <dbReference type="Google" id="ProtNLM"/>
    </source>
</evidence>
<evidence type="ECO:0000313" key="1">
    <source>
        <dbReference type="EMBL" id="VAW31212.1"/>
    </source>
</evidence>
<sequence>MQQWEYLTLFIEASKDVSMAYTAESETLARFSPQTMMPEMDRLGAKGWELVHMQPAYVGKNDDILMHEGGGIRQWTSKYFCVFKRPT</sequence>
<name>A0A3B0UXK5_9ZZZZ</name>
<dbReference type="EMBL" id="UOEU01000180">
    <property type="protein sequence ID" value="VAW31212.1"/>
    <property type="molecule type" value="Genomic_DNA"/>
</dbReference>
<proteinExistence type="predicted"/>
<reference evidence="1" key="1">
    <citation type="submission" date="2018-06" db="EMBL/GenBank/DDBJ databases">
        <authorList>
            <person name="Zhirakovskaya E."/>
        </authorList>
    </citation>
    <scope>NUCLEOTIDE SEQUENCE</scope>
</reference>
<dbReference type="AlphaFoldDB" id="A0A3B0UXK5"/>